<dbReference type="STRING" id="1233.SAMN05216387_105115"/>
<organism evidence="3 4">
    <name type="scientific">Nitrosovibrio tenuis</name>
    <dbReference type="NCBI Taxonomy" id="1233"/>
    <lineage>
        <taxon>Bacteria</taxon>
        <taxon>Pseudomonadati</taxon>
        <taxon>Pseudomonadota</taxon>
        <taxon>Betaproteobacteria</taxon>
        <taxon>Nitrosomonadales</taxon>
        <taxon>Nitrosomonadaceae</taxon>
        <taxon>Nitrosovibrio</taxon>
    </lineage>
</organism>
<protein>
    <recommendedName>
        <fullName evidence="5">Lipoprotein</fullName>
    </recommendedName>
</protein>
<dbReference type="OrthoDB" id="9134060at2"/>
<accession>A0A1H7MK75</accession>
<feature type="coiled-coil region" evidence="1">
    <location>
        <begin position="103"/>
        <end position="207"/>
    </location>
</feature>
<dbReference type="Proteomes" id="UP000198620">
    <property type="component" value="Unassembled WGS sequence"/>
</dbReference>
<reference evidence="3 4" key="1">
    <citation type="submission" date="2016-10" db="EMBL/GenBank/DDBJ databases">
        <authorList>
            <person name="de Groot N.N."/>
        </authorList>
    </citation>
    <scope>NUCLEOTIDE SEQUENCE [LARGE SCALE GENOMIC DNA]</scope>
    <source>
        <strain evidence="3 4">Nv1</strain>
    </source>
</reference>
<feature type="signal peptide" evidence="2">
    <location>
        <begin position="1"/>
        <end position="18"/>
    </location>
</feature>
<evidence type="ECO:0008006" key="5">
    <source>
        <dbReference type="Google" id="ProtNLM"/>
    </source>
</evidence>
<keyword evidence="4" id="KW-1185">Reference proteome</keyword>
<gene>
    <name evidence="3" type="ORF">SAMN05216387_105115</name>
</gene>
<sequence>MKKLIAPLLLSTVVVGCATTGGTTSRAGTAGLECGAVGAGGGFLACKLLGGSDALCAGVAAGAGVLGGGACYGFASHYEKRRQELAGKENDLDARLKYVRGLNEDSEKLNKQLNTRLAEVSRRTDEVSAEIRQGAITRQQVVKEREALQKEEQAAKDQVELQKVALDDMKRFQAQQSLKAGDDKARIAELDAEIAKQERLLAEAQRATTAFAAQAGRI</sequence>
<evidence type="ECO:0000313" key="3">
    <source>
        <dbReference type="EMBL" id="SEL11511.1"/>
    </source>
</evidence>
<dbReference type="EMBL" id="FOBH01000005">
    <property type="protein sequence ID" value="SEL11511.1"/>
    <property type="molecule type" value="Genomic_DNA"/>
</dbReference>
<dbReference type="AlphaFoldDB" id="A0A1H7MK75"/>
<dbReference type="RefSeq" id="WP_090828571.1">
    <property type="nucleotide sequence ID" value="NZ_FOBH01000005.1"/>
</dbReference>
<proteinExistence type="predicted"/>
<feature type="chain" id="PRO_5011485740" description="Lipoprotein" evidence="2">
    <location>
        <begin position="19"/>
        <end position="218"/>
    </location>
</feature>
<dbReference type="PROSITE" id="PS51257">
    <property type="entry name" value="PROKAR_LIPOPROTEIN"/>
    <property type="match status" value="1"/>
</dbReference>
<name>A0A1H7MK75_9PROT</name>
<evidence type="ECO:0000256" key="1">
    <source>
        <dbReference type="SAM" id="Coils"/>
    </source>
</evidence>
<keyword evidence="2" id="KW-0732">Signal</keyword>
<keyword evidence="1" id="KW-0175">Coiled coil</keyword>
<evidence type="ECO:0000256" key="2">
    <source>
        <dbReference type="SAM" id="SignalP"/>
    </source>
</evidence>
<evidence type="ECO:0000313" key="4">
    <source>
        <dbReference type="Proteomes" id="UP000198620"/>
    </source>
</evidence>